<reference evidence="1 2" key="1">
    <citation type="submission" date="2016-10" db="EMBL/GenBank/DDBJ databases">
        <authorList>
            <person name="de Groot N.N."/>
        </authorList>
    </citation>
    <scope>NUCLEOTIDE SEQUENCE [LARGE SCALE GENOMIC DNA]</scope>
    <source>
        <strain evidence="1 2">AR40</strain>
    </source>
</reference>
<sequence length="354" mass="41347">MSNSRKENRIPLIGTEFMHGFGLGNQLFWYVCARAAAKDKGCEFGIINPKGLANNMHSDTGMYFMDIDMGIEITQEDKSHFKIFEDADHRLYLGNSSHDMEHGAYVSGVDQRFFEIGDNTLLYGNLQAEKYFEKYKSELKDWLKVKPEYDSHEYTKDNLCIIHLRCGDYSNSPELWLDRKYWLNGIKNMKKIRPDMEFLAVTDDVSAAYKILPEVKAVTNDLAKDYVTIKNARYLLLSNSSFAVFPAMTSDELEYAIAPKYWARHNVSDGYWASEQNIYSCFHYMDKKGKVFSPKECKEELERYKETSDVYKHIDQRPGKALRFCQKIRSKALYFEYMSKKAYRSLERRMGFIG</sequence>
<dbReference type="Proteomes" id="UP000182584">
    <property type="component" value="Unassembled WGS sequence"/>
</dbReference>
<evidence type="ECO:0000313" key="1">
    <source>
        <dbReference type="EMBL" id="SES29019.1"/>
    </source>
</evidence>
<protein>
    <recommendedName>
        <fullName evidence="3">Glycosyl transferase</fullName>
    </recommendedName>
</protein>
<organism evidence="1 2">
    <name type="scientific">Butyrivibrio fibrisolvens</name>
    <dbReference type="NCBI Taxonomy" id="831"/>
    <lineage>
        <taxon>Bacteria</taxon>
        <taxon>Bacillati</taxon>
        <taxon>Bacillota</taxon>
        <taxon>Clostridia</taxon>
        <taxon>Lachnospirales</taxon>
        <taxon>Lachnospiraceae</taxon>
        <taxon>Butyrivibrio</taxon>
    </lineage>
</organism>
<evidence type="ECO:0000313" key="2">
    <source>
        <dbReference type="Proteomes" id="UP000182584"/>
    </source>
</evidence>
<evidence type="ECO:0008006" key="3">
    <source>
        <dbReference type="Google" id="ProtNLM"/>
    </source>
</evidence>
<dbReference type="EMBL" id="FOGJ01000027">
    <property type="protein sequence ID" value="SES29019.1"/>
    <property type="molecule type" value="Genomic_DNA"/>
</dbReference>
<name>A0A1H9W5F4_BUTFI</name>
<dbReference type="AlphaFoldDB" id="A0A1H9W5F4"/>
<gene>
    <name evidence="1" type="ORF">SAMN04487884_12725</name>
</gene>
<proteinExistence type="predicted"/>
<accession>A0A1H9W5F4</accession>